<name>A0AAD3SXL7_NEPGR</name>
<dbReference type="Proteomes" id="UP001279734">
    <property type="component" value="Unassembled WGS sequence"/>
</dbReference>
<dbReference type="AlphaFoldDB" id="A0AAD3SXL7"/>
<accession>A0AAD3SXL7</accession>
<comment type="caution">
    <text evidence="1">The sequence shown here is derived from an EMBL/GenBank/DDBJ whole genome shotgun (WGS) entry which is preliminary data.</text>
</comment>
<dbReference type="EMBL" id="BSYO01000021">
    <property type="protein sequence ID" value="GMH20058.1"/>
    <property type="molecule type" value="Genomic_DNA"/>
</dbReference>
<sequence>MLISSYSGSVRVSELERDISRRKGAIVQGILPVPNLLPFSAGCSLLHPTFGAGPDGNLVLRVRPSGATLLNSLSFWSLTFALAKALFLEFDSPGPLWPQPEPEFDSGAATHKQFSGVRPGTALATCLVPFEFDWGHSHKMKLSSSLQMLWPHLAFTPLAGRARSAVG</sequence>
<protein>
    <submittedName>
        <fullName evidence="1">Uncharacterized protein</fullName>
    </submittedName>
</protein>
<proteinExistence type="predicted"/>
<reference evidence="1" key="1">
    <citation type="submission" date="2023-05" db="EMBL/GenBank/DDBJ databases">
        <title>Nepenthes gracilis genome sequencing.</title>
        <authorList>
            <person name="Fukushima K."/>
        </authorList>
    </citation>
    <scope>NUCLEOTIDE SEQUENCE</scope>
    <source>
        <strain evidence="1">SING2019-196</strain>
    </source>
</reference>
<keyword evidence="2" id="KW-1185">Reference proteome</keyword>
<organism evidence="1 2">
    <name type="scientific">Nepenthes gracilis</name>
    <name type="common">Slender pitcher plant</name>
    <dbReference type="NCBI Taxonomy" id="150966"/>
    <lineage>
        <taxon>Eukaryota</taxon>
        <taxon>Viridiplantae</taxon>
        <taxon>Streptophyta</taxon>
        <taxon>Embryophyta</taxon>
        <taxon>Tracheophyta</taxon>
        <taxon>Spermatophyta</taxon>
        <taxon>Magnoliopsida</taxon>
        <taxon>eudicotyledons</taxon>
        <taxon>Gunneridae</taxon>
        <taxon>Pentapetalae</taxon>
        <taxon>Caryophyllales</taxon>
        <taxon>Nepenthaceae</taxon>
        <taxon>Nepenthes</taxon>
    </lineage>
</organism>
<gene>
    <name evidence="1" type="ORF">Nepgr_021899</name>
</gene>
<evidence type="ECO:0000313" key="2">
    <source>
        <dbReference type="Proteomes" id="UP001279734"/>
    </source>
</evidence>
<evidence type="ECO:0000313" key="1">
    <source>
        <dbReference type="EMBL" id="GMH20058.1"/>
    </source>
</evidence>